<gene>
    <name evidence="2" type="ORF">EUGRSUZ_E03883</name>
</gene>
<evidence type="ECO:0000313" key="2">
    <source>
        <dbReference type="EMBL" id="KCW75133.1"/>
    </source>
</evidence>
<dbReference type="EMBL" id="KK198757">
    <property type="protein sequence ID" value="KCW75133.1"/>
    <property type="molecule type" value="Genomic_DNA"/>
</dbReference>
<dbReference type="Gramene" id="KCW75133">
    <property type="protein sequence ID" value="KCW75133"/>
    <property type="gene ID" value="EUGRSUZ_E03883"/>
</dbReference>
<dbReference type="AlphaFoldDB" id="A0A059C9J0"/>
<proteinExistence type="predicted"/>
<protein>
    <submittedName>
        <fullName evidence="2">Uncharacterized protein</fullName>
    </submittedName>
</protein>
<accession>A0A059C9J0</accession>
<dbReference type="InParanoid" id="A0A059C9J0"/>
<name>A0A059C9J0_EUCGR</name>
<organism evidence="2">
    <name type="scientific">Eucalyptus grandis</name>
    <name type="common">Flooded gum</name>
    <dbReference type="NCBI Taxonomy" id="71139"/>
    <lineage>
        <taxon>Eukaryota</taxon>
        <taxon>Viridiplantae</taxon>
        <taxon>Streptophyta</taxon>
        <taxon>Embryophyta</taxon>
        <taxon>Tracheophyta</taxon>
        <taxon>Spermatophyta</taxon>
        <taxon>Magnoliopsida</taxon>
        <taxon>eudicotyledons</taxon>
        <taxon>Gunneridae</taxon>
        <taxon>Pentapetalae</taxon>
        <taxon>rosids</taxon>
        <taxon>malvids</taxon>
        <taxon>Myrtales</taxon>
        <taxon>Myrtaceae</taxon>
        <taxon>Myrtoideae</taxon>
        <taxon>Eucalypteae</taxon>
        <taxon>Eucalyptus</taxon>
    </lineage>
</organism>
<sequence>MLLFHYYNGEKRSRISFRRSSTWMCENKVTPVGPLMVVSYAHVHKNIRQRDVFFLPIIIIIIGISRKWID</sequence>
<reference evidence="2" key="1">
    <citation type="submission" date="2013-07" db="EMBL/GenBank/DDBJ databases">
        <title>The genome of Eucalyptus grandis.</title>
        <authorList>
            <person name="Schmutz J."/>
            <person name="Hayes R."/>
            <person name="Myburg A."/>
            <person name="Tuskan G."/>
            <person name="Grattapaglia D."/>
            <person name="Rokhsar D.S."/>
        </authorList>
    </citation>
    <scope>NUCLEOTIDE SEQUENCE</scope>
    <source>
        <tissue evidence="2">Leaf extractions</tissue>
    </source>
</reference>
<feature type="transmembrane region" description="Helical" evidence="1">
    <location>
        <begin position="52"/>
        <end position="69"/>
    </location>
</feature>
<evidence type="ECO:0000256" key="1">
    <source>
        <dbReference type="SAM" id="Phobius"/>
    </source>
</evidence>
<keyword evidence="1" id="KW-0812">Transmembrane</keyword>
<keyword evidence="1" id="KW-1133">Transmembrane helix</keyword>
<keyword evidence="1" id="KW-0472">Membrane</keyword>